<protein>
    <submittedName>
        <fullName evidence="1">Uncharacterized protein</fullName>
    </submittedName>
</protein>
<reference evidence="1 2" key="1">
    <citation type="submission" date="2017-01" db="EMBL/GenBank/DDBJ databases">
        <authorList>
            <person name="Mah S.A."/>
            <person name="Swanson W.J."/>
            <person name="Moy G.W."/>
            <person name="Vacquier V.D."/>
        </authorList>
    </citation>
    <scope>NUCLEOTIDE SEQUENCE [LARGE SCALE GENOMIC DNA]</scope>
    <source>
        <strain evidence="1 2">GSMNP</strain>
    </source>
</reference>
<dbReference type="Proteomes" id="UP000187283">
    <property type="component" value="Unassembled WGS sequence"/>
</dbReference>
<accession>A0A1R1YHM7</accession>
<dbReference type="AlphaFoldDB" id="A0A1R1YHM7"/>
<sequence>MFHDSRSLDSLLQYKLSEFDMFLYFTLATRVKKSDLEGDAAMLLTSFEVAESFMDSLSLTGISPFDLSRYYQSKKVPGRVEFNDYNYTASKKNLEYSNDKFKNKNNIFEKMDFSDQNVFNLQFADSETIYTYIY</sequence>
<evidence type="ECO:0000313" key="1">
    <source>
        <dbReference type="EMBL" id="OMJ26422.1"/>
    </source>
</evidence>
<gene>
    <name evidence="1" type="ORF">AYI70_g205</name>
</gene>
<evidence type="ECO:0000313" key="2">
    <source>
        <dbReference type="Proteomes" id="UP000187283"/>
    </source>
</evidence>
<comment type="caution">
    <text evidence="1">The sequence shown here is derived from an EMBL/GenBank/DDBJ whole genome shotgun (WGS) entry which is preliminary data.</text>
</comment>
<organism evidence="1 2">
    <name type="scientific">Smittium culicis</name>
    <dbReference type="NCBI Taxonomy" id="133412"/>
    <lineage>
        <taxon>Eukaryota</taxon>
        <taxon>Fungi</taxon>
        <taxon>Fungi incertae sedis</taxon>
        <taxon>Zoopagomycota</taxon>
        <taxon>Kickxellomycotina</taxon>
        <taxon>Harpellomycetes</taxon>
        <taxon>Harpellales</taxon>
        <taxon>Legeriomycetaceae</taxon>
        <taxon>Smittium</taxon>
    </lineage>
</organism>
<proteinExistence type="predicted"/>
<name>A0A1R1YHM7_9FUNG</name>
<dbReference type="EMBL" id="LSSN01000021">
    <property type="protein sequence ID" value="OMJ26422.1"/>
    <property type="molecule type" value="Genomic_DNA"/>
</dbReference>
<keyword evidence="2" id="KW-1185">Reference proteome</keyword>